<dbReference type="GeneID" id="19962611"/>
<accession>A0A449BT60</accession>
<gene>
    <name evidence="3" type="ORF">PVVCY_1000070</name>
</gene>
<keyword evidence="2" id="KW-0472">Membrane</keyword>
<feature type="region of interest" description="Disordered" evidence="1">
    <location>
        <begin position="422"/>
        <end position="518"/>
    </location>
</feature>
<feature type="compositionally biased region" description="Pro residues" evidence="1">
    <location>
        <begin position="459"/>
        <end position="486"/>
    </location>
</feature>
<keyword evidence="2" id="KW-0812">Transmembrane</keyword>
<feature type="compositionally biased region" description="Gly residues" evidence="1">
    <location>
        <begin position="318"/>
        <end position="336"/>
    </location>
</feature>
<reference evidence="3 4" key="1">
    <citation type="submission" date="2019-01" db="EMBL/GenBank/DDBJ databases">
        <authorList>
            <person name="Ramaprasad A."/>
        </authorList>
    </citation>
    <scope>NUCLEOTIDE SEQUENCE [LARGE SCALE GENOMIC DNA]</scope>
</reference>
<feature type="region of interest" description="Disordered" evidence="1">
    <location>
        <begin position="267"/>
        <end position="351"/>
    </location>
</feature>
<protein>
    <submittedName>
        <fullName evidence="3">PIR protein CIR protein</fullName>
    </submittedName>
</protein>
<dbReference type="Proteomes" id="UP000290582">
    <property type="component" value="Chromosome PVVCY_10"/>
</dbReference>
<keyword evidence="2" id="KW-1133">Transmembrane helix</keyword>
<dbReference type="EMBL" id="LR215066">
    <property type="protein sequence ID" value="VEV56670.1"/>
    <property type="molecule type" value="Genomic_DNA"/>
</dbReference>
<feature type="transmembrane region" description="Helical" evidence="2">
    <location>
        <begin position="653"/>
        <end position="676"/>
    </location>
</feature>
<sequence>MTPVYNLKTNIQSYGQTLKMCKLLLKGDSYFNDENVDTEEIKKNAKLKGYCSSNGCKTNEDGINAVFKYIYMEFKESIPRVTQHNHYDEYLLMWISDKLLKIHKKGKGKKIGKGRMDDFTLKRAYEEYLKKHKKGLDYWNLLNMKQGLKEANLWYMSEFYKLFNNICKTIVDYKDNGAKSKQLSKYSKNCLTQYRTLYKNISKCQSYLDLLNKLKGIYDDFRSRAIKRTDSKNDLKTKLIIITPEDGEEMEAVRRFISYDFSNSKCKLPQKKKKKASPPEPQPPPQSAQDGGSSKTSQTGGSNSQNVPKTSENSKENTGGGNDNEGGQSDGNGNPGDGSSDPASSTPGGSFDLGSSILKFILNGTDKLNKTSQFIQQNQKMFKDAKDKISSAYNDTVENLKNVYNVSSSHFNNIINNITSHLNQVGTPPKSSGKQSGPGSPIDGGNKLNQSPSNSQQNPPSPPPQQPPPPTPPQLPSPPIPTPITLPDPLKGSPQQKQPSSQSQTITQHPPQVPVKVNQPNHKTVVQFVKSLSSDLILKKPWNIFPTTWNGSGDCKPEIKFMNATLVCCTSEQCSLTGITVTLVLIPIILLIAYKYLSFGSSKKSEKKNMKKVINFHDGKRKTKIIISSNDRSKDLKPVINSIGGKKDSLINIYNIIQADPMPFINLFFLLIFFVYKRKRDTIE</sequence>
<evidence type="ECO:0000256" key="2">
    <source>
        <dbReference type="SAM" id="Phobius"/>
    </source>
</evidence>
<dbReference type="OrthoDB" id="373277at2759"/>
<proteinExistence type="predicted"/>
<feature type="transmembrane region" description="Helical" evidence="2">
    <location>
        <begin position="576"/>
        <end position="597"/>
    </location>
</feature>
<name>A0A449BT60_PLAVN</name>
<feature type="compositionally biased region" description="Low complexity" evidence="1">
    <location>
        <begin position="291"/>
        <end position="305"/>
    </location>
</feature>
<dbReference type="VEuPathDB" id="PlasmoDB:PVVCY_1000070"/>
<dbReference type="KEGG" id="pvv:PVVCY_1000070"/>
<feature type="compositionally biased region" description="Low complexity" evidence="1">
    <location>
        <begin position="487"/>
        <end position="518"/>
    </location>
</feature>
<feature type="compositionally biased region" description="Low complexity" evidence="1">
    <location>
        <begin position="426"/>
        <end position="441"/>
    </location>
</feature>
<dbReference type="AlphaFoldDB" id="A0A449BT60"/>
<dbReference type="RefSeq" id="XP_037490491.1">
    <property type="nucleotide sequence ID" value="XM_037634391.1"/>
</dbReference>
<dbReference type="Pfam" id="PF06022">
    <property type="entry name" value="Cir_Bir_Yir"/>
    <property type="match status" value="1"/>
</dbReference>
<evidence type="ECO:0000313" key="3">
    <source>
        <dbReference type="EMBL" id="VEV56670.1"/>
    </source>
</evidence>
<dbReference type="InterPro" id="IPR006477">
    <property type="entry name" value="Yir_bir_cir"/>
</dbReference>
<feature type="compositionally biased region" description="Low complexity" evidence="1">
    <location>
        <begin position="448"/>
        <end position="458"/>
    </location>
</feature>
<evidence type="ECO:0000313" key="4">
    <source>
        <dbReference type="Proteomes" id="UP000290582"/>
    </source>
</evidence>
<evidence type="ECO:0000256" key="1">
    <source>
        <dbReference type="SAM" id="MobiDB-lite"/>
    </source>
</evidence>
<organism evidence="3 4">
    <name type="scientific">Plasmodium vinckei vinckei</name>
    <dbReference type="NCBI Taxonomy" id="54757"/>
    <lineage>
        <taxon>Eukaryota</taxon>
        <taxon>Sar</taxon>
        <taxon>Alveolata</taxon>
        <taxon>Apicomplexa</taxon>
        <taxon>Aconoidasida</taxon>
        <taxon>Haemosporida</taxon>
        <taxon>Plasmodiidae</taxon>
        <taxon>Plasmodium</taxon>
        <taxon>Plasmodium (Vinckeia)</taxon>
    </lineage>
</organism>